<dbReference type="AlphaFoldDB" id="A0A2H5QWT8"/>
<accession>A0A2H5QWT8</accession>
<sequence>MLTKRSDGHVKNRFGFSKRFEDDGSAVIALFLSSIIGSIDSNECIVISESISKIVINIINNSSMTIWIQSAQKLLVSKGT</sequence>
<gene>
    <name evidence="1" type="ORF">CUMW_269190</name>
</gene>
<organism evidence="1 2">
    <name type="scientific">Citrus unshiu</name>
    <name type="common">Satsuma mandarin</name>
    <name type="synonym">Citrus nobilis var. unshiu</name>
    <dbReference type="NCBI Taxonomy" id="55188"/>
    <lineage>
        <taxon>Eukaryota</taxon>
        <taxon>Viridiplantae</taxon>
        <taxon>Streptophyta</taxon>
        <taxon>Embryophyta</taxon>
        <taxon>Tracheophyta</taxon>
        <taxon>Spermatophyta</taxon>
        <taxon>Magnoliopsida</taxon>
        <taxon>eudicotyledons</taxon>
        <taxon>Gunneridae</taxon>
        <taxon>Pentapetalae</taxon>
        <taxon>rosids</taxon>
        <taxon>malvids</taxon>
        <taxon>Sapindales</taxon>
        <taxon>Rutaceae</taxon>
        <taxon>Aurantioideae</taxon>
        <taxon>Citrus</taxon>
    </lineage>
</organism>
<dbReference type="EMBL" id="BDQV01001081">
    <property type="protein sequence ID" value="GAY69072.1"/>
    <property type="molecule type" value="Genomic_DNA"/>
</dbReference>
<proteinExistence type="predicted"/>
<name>A0A2H5QWT8_CITUN</name>
<keyword evidence="2" id="KW-1185">Reference proteome</keyword>
<evidence type="ECO:0000313" key="1">
    <source>
        <dbReference type="EMBL" id="GAY69072.1"/>
    </source>
</evidence>
<evidence type="ECO:0000313" key="2">
    <source>
        <dbReference type="Proteomes" id="UP000236630"/>
    </source>
</evidence>
<protein>
    <submittedName>
        <fullName evidence="1">Uncharacterized protein</fullName>
    </submittedName>
</protein>
<dbReference type="Proteomes" id="UP000236630">
    <property type="component" value="Unassembled WGS sequence"/>
</dbReference>
<reference evidence="1 2" key="1">
    <citation type="journal article" date="2017" name="Front. Genet.">
        <title>Draft sequencing of the heterozygous diploid genome of Satsuma (Citrus unshiu Marc.) using a hybrid assembly approach.</title>
        <authorList>
            <person name="Shimizu T."/>
            <person name="Tanizawa Y."/>
            <person name="Mochizuki T."/>
            <person name="Nagasaki H."/>
            <person name="Yoshioka T."/>
            <person name="Toyoda A."/>
            <person name="Fujiyama A."/>
            <person name="Kaminuma E."/>
            <person name="Nakamura Y."/>
        </authorList>
    </citation>
    <scope>NUCLEOTIDE SEQUENCE [LARGE SCALE GENOMIC DNA]</scope>
    <source>
        <strain evidence="2">cv. Miyagawa wase</strain>
    </source>
</reference>
<comment type="caution">
    <text evidence="1">The sequence shown here is derived from an EMBL/GenBank/DDBJ whole genome shotgun (WGS) entry which is preliminary data.</text>
</comment>